<evidence type="ECO:0000256" key="7">
    <source>
        <dbReference type="ARBA" id="ARBA00023316"/>
    </source>
</evidence>
<proteinExistence type="inferred from homology"/>
<evidence type="ECO:0000313" key="14">
    <source>
        <dbReference type="Proteomes" id="UP000653565"/>
    </source>
</evidence>
<evidence type="ECO:0000256" key="5">
    <source>
        <dbReference type="ARBA" id="ARBA00023277"/>
    </source>
</evidence>
<dbReference type="AlphaFoldDB" id="A0A8H4M317"/>
<dbReference type="InterPro" id="IPR040720">
    <property type="entry name" value="GH81_C"/>
</dbReference>
<dbReference type="PANTHER" id="PTHR31983:SF0">
    <property type="entry name" value="GLUCAN ENDO-1,3-BETA-D-GLUCOSIDASE 2"/>
    <property type="match status" value="1"/>
</dbReference>
<feature type="region of interest" description="Disordered" evidence="9">
    <location>
        <begin position="108"/>
        <end position="238"/>
    </location>
</feature>
<evidence type="ECO:0000256" key="9">
    <source>
        <dbReference type="SAM" id="MobiDB-lite"/>
    </source>
</evidence>
<keyword evidence="5" id="KW-0119">Carbohydrate metabolism</keyword>
<evidence type="ECO:0000256" key="2">
    <source>
        <dbReference type="ARBA" id="ARBA00010730"/>
    </source>
</evidence>
<dbReference type="GO" id="GO:0042973">
    <property type="term" value="F:glucan endo-1,3-beta-D-glucosidase activity"/>
    <property type="evidence" value="ECO:0007669"/>
    <property type="project" value="UniProtKB-EC"/>
</dbReference>
<evidence type="ECO:0000313" key="13">
    <source>
        <dbReference type="EMBL" id="KAF4226473.1"/>
    </source>
</evidence>
<dbReference type="InterPro" id="IPR005200">
    <property type="entry name" value="Endo-beta-glucanase"/>
</dbReference>
<dbReference type="GO" id="GO:0000272">
    <property type="term" value="P:polysaccharide catabolic process"/>
    <property type="evidence" value="ECO:0007669"/>
    <property type="project" value="UniProtKB-KW"/>
</dbReference>
<dbReference type="GO" id="GO:0009986">
    <property type="term" value="C:cell surface"/>
    <property type="evidence" value="ECO:0007669"/>
    <property type="project" value="TreeGrafter"/>
</dbReference>
<reference evidence="13" key="2">
    <citation type="submission" date="2020-04" db="EMBL/GenBank/DDBJ databases">
        <authorList>
            <person name="Santos R.A.C."/>
            <person name="Steenwyk J.L."/>
            <person name="Rivero-Menendez O."/>
            <person name="Mead M.E."/>
            <person name="Silva L.P."/>
            <person name="Bastos R.W."/>
            <person name="Alastruey-Izquierdo A."/>
            <person name="Goldman G.H."/>
            <person name="Rokas A."/>
        </authorList>
    </citation>
    <scope>NUCLEOTIDE SEQUENCE</scope>
    <source>
        <strain evidence="13">CNM-CM6805</strain>
    </source>
</reference>
<feature type="compositionally biased region" description="Low complexity" evidence="9">
    <location>
        <begin position="202"/>
        <end position="237"/>
    </location>
</feature>
<keyword evidence="14" id="KW-1185">Reference proteome</keyword>
<reference evidence="13" key="1">
    <citation type="journal article" date="2020" name="bioRxiv">
        <title>Genomic and phenotypic heterogeneity of clinical isolates of the human pathogens Aspergillus fumigatus, Aspergillus lentulus and Aspergillus fumigatiaffinis.</title>
        <authorList>
            <person name="dos Santos R.A.C."/>
            <person name="Steenwyk J.L."/>
            <person name="Rivero-Menendez O."/>
            <person name="Mead M.E."/>
            <person name="Silva L.P."/>
            <person name="Bastos R.W."/>
            <person name="Alastruey-Izquierdo A."/>
            <person name="Goldman G.H."/>
            <person name="Rokas A."/>
        </authorList>
    </citation>
    <scope>NUCLEOTIDE SEQUENCE</scope>
    <source>
        <strain evidence="13">CNM-CM6805</strain>
    </source>
</reference>
<feature type="compositionally biased region" description="Low complexity" evidence="9">
    <location>
        <begin position="170"/>
        <end position="190"/>
    </location>
</feature>
<evidence type="ECO:0000256" key="6">
    <source>
        <dbReference type="ARBA" id="ARBA00023295"/>
    </source>
</evidence>
<evidence type="ECO:0000259" key="11">
    <source>
        <dbReference type="Pfam" id="PF03639"/>
    </source>
</evidence>
<dbReference type="Gene3D" id="2.70.98.30">
    <property type="entry name" value="Golgi alpha-mannosidase II, domain 4"/>
    <property type="match status" value="1"/>
</dbReference>
<feature type="chain" id="PRO_5034704778" description="glucan endo-1,3-beta-D-glucosidase" evidence="10">
    <location>
        <begin position="25"/>
        <end position="962"/>
    </location>
</feature>
<keyword evidence="8" id="KW-0624">Polysaccharide degradation</keyword>
<accession>A0A8H4M317</accession>
<dbReference type="FunFam" id="2.70.98.30:FF:000006">
    <property type="entry name" value="Endo-1,3-beta-glucanase Engl1"/>
    <property type="match status" value="1"/>
</dbReference>
<evidence type="ECO:0000256" key="3">
    <source>
        <dbReference type="ARBA" id="ARBA00012780"/>
    </source>
</evidence>
<gene>
    <name evidence="13" type="ORF">CNMCM6805_004548</name>
</gene>
<dbReference type="Pfam" id="PF17652">
    <property type="entry name" value="Glyco_hydro81C"/>
    <property type="match status" value="1"/>
</dbReference>
<dbReference type="GO" id="GO:0071555">
    <property type="term" value="P:cell wall organization"/>
    <property type="evidence" value="ECO:0007669"/>
    <property type="project" value="UniProtKB-KW"/>
</dbReference>
<keyword evidence="4" id="KW-0378">Hydrolase</keyword>
<dbReference type="Proteomes" id="UP000653565">
    <property type="component" value="Unassembled WGS sequence"/>
</dbReference>
<feature type="domain" description="Glycosyl hydrolase family 81 N-terminal" evidence="11">
    <location>
        <begin position="263"/>
        <end position="588"/>
    </location>
</feature>
<evidence type="ECO:0000256" key="4">
    <source>
        <dbReference type="ARBA" id="ARBA00022801"/>
    </source>
</evidence>
<evidence type="ECO:0000256" key="1">
    <source>
        <dbReference type="ARBA" id="ARBA00000382"/>
    </source>
</evidence>
<dbReference type="GO" id="GO:0052861">
    <property type="term" value="F:endo-1,3(4)-beta-glucanase activity"/>
    <property type="evidence" value="ECO:0007669"/>
    <property type="project" value="InterPro"/>
</dbReference>
<dbReference type="Pfam" id="PF03639">
    <property type="entry name" value="Glyco_hydro_81"/>
    <property type="match status" value="1"/>
</dbReference>
<comment type="caution">
    <text evidence="13">The sequence shown here is derived from an EMBL/GenBank/DDBJ whole genome shotgun (WGS) entry which is preliminary data.</text>
</comment>
<dbReference type="Gene3D" id="1.10.287.1170">
    <property type="entry name" value="glycoside hydrolase family 81 endo-[beta] glucanase"/>
    <property type="match status" value="1"/>
</dbReference>
<keyword evidence="6" id="KW-0326">Glycosidase</keyword>
<protein>
    <recommendedName>
        <fullName evidence="3">glucan endo-1,3-beta-D-glucosidase</fullName>
        <ecNumber evidence="3">3.2.1.39</ecNumber>
    </recommendedName>
</protein>
<dbReference type="InterPro" id="IPR040451">
    <property type="entry name" value="GH81_N"/>
</dbReference>
<keyword evidence="7" id="KW-0961">Cell wall biogenesis/degradation</keyword>
<dbReference type="PANTHER" id="PTHR31983">
    <property type="entry name" value="ENDO-1,3(4)-BETA-GLUCANASE 1"/>
    <property type="match status" value="1"/>
</dbReference>
<evidence type="ECO:0000259" key="12">
    <source>
        <dbReference type="Pfam" id="PF17652"/>
    </source>
</evidence>
<name>A0A8H4M317_9EURO</name>
<feature type="domain" description="Glycosyl hydrolase family 81 C-terminal" evidence="12">
    <location>
        <begin position="597"/>
        <end position="951"/>
    </location>
</feature>
<feature type="signal peptide" evidence="10">
    <location>
        <begin position="1"/>
        <end position="24"/>
    </location>
</feature>
<evidence type="ECO:0000256" key="10">
    <source>
        <dbReference type="SAM" id="SignalP"/>
    </source>
</evidence>
<dbReference type="PROSITE" id="PS52008">
    <property type="entry name" value="GH81"/>
    <property type="match status" value="1"/>
</dbReference>
<comment type="catalytic activity">
    <reaction evidence="1">
        <text>Hydrolysis of (1-&gt;3)-beta-D-glucosidic linkages in (1-&gt;3)-beta-D-glucans.</text>
        <dbReference type="EC" id="3.2.1.39"/>
    </reaction>
</comment>
<evidence type="ECO:0000256" key="8">
    <source>
        <dbReference type="ARBA" id="ARBA00023326"/>
    </source>
</evidence>
<dbReference type="FunFam" id="1.10.287.1170:FF:000001">
    <property type="entry name" value="Endo-1,3-beta-glucanase Engl1"/>
    <property type="match status" value="1"/>
</dbReference>
<sequence length="962" mass="102976">MVAATMWHSTVMLTWLLASETVHSLPWPVEPTSTVEFRTQYPPTTQEARLRVPDARAFYPTSLEREGRSTVQPFPTDLKLGHLLDPLLHPQGGSKPGVLELLLSGLKPPTHYVPTKRPTTTPSVVTSSSPSEPSTSEPSTSEPSTSEPSTSEPSTSEDTLPPITSPPVVPTASSSSTTASEESTSQSTGSARPDYSSPDGNLPSSLEPASETSSSVGIQTTSSTTSSSEPVSASATSMANGQDVFVPVSTGPIPATIRSRDDHPVPKNGIVNTDTPVETNKFYCGLFLGTQTNGTFTHPYSVTWVKGGGTSQSYGMAISHVESNLVAQGPVNTTIPGNPISYYINPIGIHSVILSASELGASTILTTENPLPFSANAVLRPSAGSSQSITIPVVQGMGFVTGIYSNLQPKIQSGVFFNKMVTAGSPRAGIFKYSLSLEDGTSWLLYATPNDGTDPQLQLVSNSEIIGPAGWSGTIQVAKNPAGASGEKFYDNSSGVYAVEGAVMGSVSGSTGTYNLMWAKAGRDAQDTPLLMFALPHHMESFDASTQSRATNITLRTTTKGQATAVIGESWTMVEPELPISMGFAPWSVSGGSIDSISPAAQQVILAAAPTELQEDMDAQTDLSSMYFSGKAMSKFATLVYTVDKLGGDSTLAADGLVRLKQAFSRFIENRQQFPLVYDNVWKGVVSSASYSDATGELGADFGNTLYNDHHFHYGYFIHAAAIIGSMDPQWLQTSKDWVNMLVRDAGNSAGNDPLFPFSRGFDWFHGHSWAKGLFESFDGKDEESTSEDGMFAYALKMWGKTIGDVSMEARGNLMLGILRRSLRNYFLMENDNKNQPANFIANKVTGILFENKADHTTYFGNNLEYVQGIHMIPILPYSAFTRSKKFVKEEWDAMFASNGPDPAEKVVGGFQGILYGNLALVDPAASWNFFAQPNFSYSAIDGGATRTWYLAYAAGLGGVPS</sequence>
<feature type="compositionally biased region" description="Low complexity" evidence="9">
    <location>
        <begin position="118"/>
        <end position="162"/>
    </location>
</feature>
<dbReference type="EC" id="3.2.1.39" evidence="3"/>
<dbReference type="EMBL" id="JAAAPX010000243">
    <property type="protein sequence ID" value="KAF4226473.1"/>
    <property type="molecule type" value="Genomic_DNA"/>
</dbReference>
<organism evidence="13 14">
    <name type="scientific">Aspergillus fumigatiaffinis</name>
    <dbReference type="NCBI Taxonomy" id="340414"/>
    <lineage>
        <taxon>Eukaryota</taxon>
        <taxon>Fungi</taxon>
        <taxon>Dikarya</taxon>
        <taxon>Ascomycota</taxon>
        <taxon>Pezizomycotina</taxon>
        <taxon>Eurotiomycetes</taxon>
        <taxon>Eurotiomycetidae</taxon>
        <taxon>Eurotiales</taxon>
        <taxon>Aspergillaceae</taxon>
        <taxon>Aspergillus</taxon>
        <taxon>Aspergillus subgen. Fumigati</taxon>
    </lineage>
</organism>
<comment type="similarity">
    <text evidence="2">Belongs to the glycosyl hydrolase 81 family.</text>
</comment>
<keyword evidence="10" id="KW-0732">Signal</keyword>